<name>A0AA40X1A4_9GAMM</name>
<dbReference type="RefSeq" id="WP_194977904.1">
    <property type="nucleotide sequence ID" value="NZ_JADMKS010000003.1"/>
</dbReference>
<sequence>MFNLDEIKSTIKNDRYNFTQKIISHINQQTPYNIKESDSDIDRILTEAYDKNGLDAQKVVQNALFMIYQINLCSPLSSTALFQYDPTLLSIRGKIETRWLSHEFTSLQSLNFSSNFETCAEFLINLWKNHNASHHPLFDFIESKATEEQLYFFLKSDSALNLLFFDLVAYTLIGAPPQTRGTICENIWDEIGHGDSYFTHVNLYKDLLERRNIALPENHFIELYGVEAIAGHNAFMLGGVNRCHYYKLLGVMAMTEVLDPPQYSKLVKGCARLGLTAKDTHYFTEHIDVDIKHGEDWLYKVINVITLQQPQASNEFYLGSLLRLNTAERYYDNLLSEIKKI</sequence>
<evidence type="ECO:0000313" key="3">
    <source>
        <dbReference type="Proteomes" id="UP000705283"/>
    </source>
</evidence>
<dbReference type="SMART" id="SM01236">
    <property type="entry name" value="Haem_oxygenase_2"/>
    <property type="match status" value="1"/>
</dbReference>
<dbReference type="PANTHER" id="PTHR40279">
    <property type="entry name" value="PQQC-LIKE PROTEIN"/>
    <property type="match status" value="1"/>
</dbReference>
<dbReference type="GO" id="GO:0016491">
    <property type="term" value="F:oxidoreductase activity"/>
    <property type="evidence" value="ECO:0007669"/>
    <property type="project" value="UniProtKB-KW"/>
</dbReference>
<proteinExistence type="predicted"/>
<evidence type="ECO:0000256" key="1">
    <source>
        <dbReference type="ARBA" id="ARBA00023002"/>
    </source>
</evidence>
<dbReference type="Gene3D" id="1.20.910.10">
    <property type="entry name" value="Heme oxygenase-like"/>
    <property type="match status" value="1"/>
</dbReference>
<dbReference type="InterPro" id="IPR016084">
    <property type="entry name" value="Haem_Oase-like_multi-hlx"/>
</dbReference>
<gene>
    <name evidence="2" type="ORF">ITX54_09740</name>
</gene>
<reference evidence="2" key="1">
    <citation type="submission" date="2020-11" db="EMBL/GenBank/DDBJ databases">
        <authorList>
            <person name="Lee S.D."/>
        </authorList>
    </citation>
    <scope>NUCLEOTIDE SEQUENCE</scope>
    <source>
        <strain evidence="2">SAP-2</strain>
    </source>
</reference>
<comment type="caution">
    <text evidence="2">The sequence shown here is derived from an EMBL/GenBank/DDBJ whole genome shotgun (WGS) entry which is preliminary data.</text>
</comment>
<protein>
    <submittedName>
        <fullName evidence="2">Iron-containing redox enzyme family protein</fullName>
    </submittedName>
</protein>
<organism evidence="2 3">
    <name type="scientific">Rouxiella silvae</name>
    <dbReference type="NCBI Taxonomy" id="1646373"/>
    <lineage>
        <taxon>Bacteria</taxon>
        <taxon>Pseudomonadati</taxon>
        <taxon>Pseudomonadota</taxon>
        <taxon>Gammaproteobacteria</taxon>
        <taxon>Enterobacterales</taxon>
        <taxon>Yersiniaceae</taxon>
        <taxon>Rouxiella</taxon>
    </lineage>
</organism>
<dbReference type="SUPFAM" id="SSF48613">
    <property type="entry name" value="Heme oxygenase-like"/>
    <property type="match status" value="1"/>
</dbReference>
<dbReference type="Proteomes" id="UP000705283">
    <property type="component" value="Unassembled WGS sequence"/>
</dbReference>
<reference evidence="2" key="2">
    <citation type="submission" date="2022-09" db="EMBL/GenBank/DDBJ databases">
        <title>Rouxiella aceris sp. nov., isolated from tree sap and emended description of the genus Rhouxiella.</title>
        <authorList>
            <person name="Kim I.S."/>
        </authorList>
    </citation>
    <scope>NUCLEOTIDE SEQUENCE</scope>
    <source>
        <strain evidence="2">SAP-2</strain>
    </source>
</reference>
<dbReference type="AlphaFoldDB" id="A0AA40X1A4"/>
<dbReference type="PANTHER" id="PTHR40279:SF3">
    <property type="entry name" value="4-AMINOBENZOATE SYNTHASE"/>
    <property type="match status" value="1"/>
</dbReference>
<evidence type="ECO:0000313" key="2">
    <source>
        <dbReference type="EMBL" id="MBF6636933.1"/>
    </source>
</evidence>
<accession>A0AA40X1A4</accession>
<keyword evidence="1" id="KW-0560">Oxidoreductase</keyword>
<dbReference type="InterPro" id="IPR039068">
    <property type="entry name" value="PqqC-like"/>
</dbReference>
<dbReference type="Pfam" id="PF14518">
    <property type="entry name" value="Haem_oxygenas_2"/>
    <property type="match status" value="1"/>
</dbReference>
<dbReference type="EMBL" id="JADMKS010000003">
    <property type="protein sequence ID" value="MBF6636933.1"/>
    <property type="molecule type" value="Genomic_DNA"/>
</dbReference>